<protein>
    <submittedName>
        <fullName evidence="1">Uncharacterized protein</fullName>
    </submittedName>
</protein>
<evidence type="ECO:0000313" key="1">
    <source>
        <dbReference type="EMBL" id="RNA12376.1"/>
    </source>
</evidence>
<accession>A0A3M7QLP6</accession>
<comment type="caution">
    <text evidence="1">The sequence shown here is derived from an EMBL/GenBank/DDBJ whole genome shotgun (WGS) entry which is preliminary data.</text>
</comment>
<keyword evidence="2" id="KW-1185">Reference proteome</keyword>
<dbReference type="EMBL" id="REGN01005703">
    <property type="protein sequence ID" value="RNA12376.1"/>
    <property type="molecule type" value="Genomic_DNA"/>
</dbReference>
<gene>
    <name evidence="1" type="ORF">BpHYR1_000499</name>
</gene>
<evidence type="ECO:0000313" key="2">
    <source>
        <dbReference type="Proteomes" id="UP000276133"/>
    </source>
</evidence>
<dbReference type="Proteomes" id="UP000276133">
    <property type="component" value="Unassembled WGS sequence"/>
</dbReference>
<organism evidence="1 2">
    <name type="scientific">Brachionus plicatilis</name>
    <name type="common">Marine rotifer</name>
    <name type="synonym">Brachionus muelleri</name>
    <dbReference type="NCBI Taxonomy" id="10195"/>
    <lineage>
        <taxon>Eukaryota</taxon>
        <taxon>Metazoa</taxon>
        <taxon>Spiralia</taxon>
        <taxon>Gnathifera</taxon>
        <taxon>Rotifera</taxon>
        <taxon>Eurotatoria</taxon>
        <taxon>Monogononta</taxon>
        <taxon>Pseudotrocha</taxon>
        <taxon>Ploima</taxon>
        <taxon>Brachionidae</taxon>
        <taxon>Brachionus</taxon>
    </lineage>
</organism>
<proteinExistence type="predicted"/>
<sequence>MFNLPSSIFECIKQNVTICPSKSNNSLETDIQLLINYFLIRLVQQEVSSTIQSFLRKVNVLFVFFKYR</sequence>
<reference evidence="1 2" key="1">
    <citation type="journal article" date="2018" name="Sci. Rep.">
        <title>Genomic signatures of local adaptation to the degree of environmental predictability in rotifers.</title>
        <authorList>
            <person name="Franch-Gras L."/>
            <person name="Hahn C."/>
            <person name="Garcia-Roger E.M."/>
            <person name="Carmona M.J."/>
            <person name="Serra M."/>
            <person name="Gomez A."/>
        </authorList>
    </citation>
    <scope>NUCLEOTIDE SEQUENCE [LARGE SCALE GENOMIC DNA]</scope>
    <source>
        <strain evidence="1">HYR1</strain>
    </source>
</reference>
<dbReference type="AlphaFoldDB" id="A0A3M7QLP6"/>
<name>A0A3M7QLP6_BRAPC</name>